<comment type="caution">
    <text evidence="3">The sequence shown here is derived from an EMBL/GenBank/DDBJ whole genome shotgun (WGS) entry which is preliminary data.</text>
</comment>
<feature type="region of interest" description="Disordered" evidence="1">
    <location>
        <begin position="101"/>
        <end position="180"/>
    </location>
</feature>
<protein>
    <recommendedName>
        <fullName evidence="2">DUF4806 domain-containing protein</fullName>
    </recommendedName>
</protein>
<sequence length="480" mass="54722">MNTYSVVVFTEDNSIEAVPTNWFKNNKCAWPITKNHSTIRKLIERRSVPNEIEYTYFNARVLKTTDSLLRAREMTKKGLNRTDISSAEDYDNIVRTKRKSKDTTLKNIMEPSSSCPTYSASEDDDDDKSTDERKARNTPKGGWSPSPKKIKFGLNDDDNSTNEPKARNTPMSGWSPSPKKILISPAISQNTKIVNSSYYKEMDHHSQTKSISRKLSYNIANEVTETITKKPLNRNDYTIDNDGDSVGNNNDINTIDVLQVDKNITKPIESQPGILKNDEHFVKINDSFNNTSASPDDQSLNNTISYKSVDNGFQKDVLHRLAFIKYELRRVVNNQLDLSQRFETFESKFEDISHASHPDNQSSLNNIIDCPLPMDNTIDLETFNDKISGDSKFRINLTNQLSYIGGKHSKSMIKRIMSKLFTDELLKLYSFSGKKGKIKFSQLAVCSVIFDAVKQNHKFKNVTQNDMEEVIKYVLAQTLK</sequence>
<name>A0AAV0XW92_9HEMI</name>
<proteinExistence type="predicted"/>
<feature type="domain" description="DUF4806" evidence="2">
    <location>
        <begin position="373"/>
        <end position="444"/>
    </location>
</feature>
<evidence type="ECO:0000313" key="3">
    <source>
        <dbReference type="EMBL" id="CAI6372421.1"/>
    </source>
</evidence>
<dbReference type="InterPro" id="IPR032071">
    <property type="entry name" value="DUF4806"/>
</dbReference>
<dbReference type="EMBL" id="CARXXK010001030">
    <property type="protein sequence ID" value="CAI6372421.1"/>
    <property type="molecule type" value="Genomic_DNA"/>
</dbReference>
<evidence type="ECO:0000256" key="1">
    <source>
        <dbReference type="SAM" id="MobiDB-lite"/>
    </source>
</evidence>
<accession>A0AAV0XW92</accession>
<evidence type="ECO:0000259" key="2">
    <source>
        <dbReference type="Pfam" id="PF16064"/>
    </source>
</evidence>
<dbReference type="PANTHER" id="PTHR34153">
    <property type="entry name" value="SI:CH211-262H13.3-RELATED-RELATED"/>
    <property type="match status" value="1"/>
</dbReference>
<reference evidence="3 4" key="1">
    <citation type="submission" date="2023-01" db="EMBL/GenBank/DDBJ databases">
        <authorList>
            <person name="Whitehead M."/>
        </authorList>
    </citation>
    <scope>NUCLEOTIDE SEQUENCE [LARGE SCALE GENOMIC DNA]</scope>
</reference>
<keyword evidence="4" id="KW-1185">Reference proteome</keyword>
<dbReference type="AlphaFoldDB" id="A0AAV0XW92"/>
<dbReference type="Proteomes" id="UP001160148">
    <property type="component" value="Unassembled WGS sequence"/>
</dbReference>
<organism evidence="3 4">
    <name type="scientific">Macrosiphum euphorbiae</name>
    <name type="common">potato aphid</name>
    <dbReference type="NCBI Taxonomy" id="13131"/>
    <lineage>
        <taxon>Eukaryota</taxon>
        <taxon>Metazoa</taxon>
        <taxon>Ecdysozoa</taxon>
        <taxon>Arthropoda</taxon>
        <taxon>Hexapoda</taxon>
        <taxon>Insecta</taxon>
        <taxon>Pterygota</taxon>
        <taxon>Neoptera</taxon>
        <taxon>Paraneoptera</taxon>
        <taxon>Hemiptera</taxon>
        <taxon>Sternorrhyncha</taxon>
        <taxon>Aphidomorpha</taxon>
        <taxon>Aphidoidea</taxon>
        <taxon>Aphididae</taxon>
        <taxon>Macrosiphini</taxon>
        <taxon>Macrosiphum</taxon>
    </lineage>
</organism>
<dbReference type="Pfam" id="PF16064">
    <property type="entry name" value="DUF4806"/>
    <property type="match status" value="1"/>
</dbReference>
<feature type="compositionally biased region" description="Polar residues" evidence="1">
    <location>
        <begin position="110"/>
        <end position="120"/>
    </location>
</feature>
<dbReference type="PANTHER" id="PTHR34153:SF2">
    <property type="entry name" value="SI:CH211-262H13.3-RELATED"/>
    <property type="match status" value="1"/>
</dbReference>
<evidence type="ECO:0000313" key="4">
    <source>
        <dbReference type="Proteomes" id="UP001160148"/>
    </source>
</evidence>
<gene>
    <name evidence="3" type="ORF">MEUPH1_LOCUS26296</name>
</gene>